<dbReference type="OrthoDB" id="2350893at2"/>
<gene>
    <name evidence="2" type="ORF">FL583_30960</name>
</gene>
<dbReference type="AlphaFoldDB" id="A0A545AIM0"/>
<dbReference type="InterPro" id="IPR016181">
    <property type="entry name" value="Acyl_CoA_acyltransferase"/>
</dbReference>
<dbReference type="Gene3D" id="3.40.630.30">
    <property type="match status" value="1"/>
</dbReference>
<evidence type="ECO:0000313" key="3">
    <source>
        <dbReference type="Proteomes" id="UP000317982"/>
    </source>
</evidence>
<comment type="caution">
    <text evidence="2">The sequence shown here is derived from an EMBL/GenBank/DDBJ whole genome shotgun (WGS) entry which is preliminary data.</text>
</comment>
<proteinExistence type="predicted"/>
<evidence type="ECO:0000313" key="2">
    <source>
        <dbReference type="EMBL" id="TQS41158.1"/>
    </source>
</evidence>
<dbReference type="Pfam" id="PF00583">
    <property type="entry name" value="Acetyltransf_1"/>
    <property type="match status" value="1"/>
</dbReference>
<dbReference type="InParanoid" id="A0A545AIM0"/>
<dbReference type="InterPro" id="IPR000182">
    <property type="entry name" value="GNAT_dom"/>
</dbReference>
<feature type="domain" description="N-acetyltransferase" evidence="1">
    <location>
        <begin position="126"/>
        <end position="267"/>
    </location>
</feature>
<dbReference type="EMBL" id="VIRS01000029">
    <property type="protein sequence ID" value="TQS41158.1"/>
    <property type="molecule type" value="Genomic_DNA"/>
</dbReference>
<dbReference type="SUPFAM" id="SSF55729">
    <property type="entry name" value="Acyl-CoA N-acyltransferases (Nat)"/>
    <property type="match status" value="1"/>
</dbReference>
<sequence>MFCGISLAGRVERAEGRFIAACSAAAARRRGDLAGFVVPVAGGVASYAEPDSPLNKVAGVGFDGVPAAAELEAIERAYAERGAAVQVEVSSLADPGVLELLAGRGYRLVSFENVLGCVASERPDVADVRRSGEDEFEVWLDVVVEASLHPDAEGVAWYEQFSRAVLENAERDAAGLTRRYLARLDGTPAGGGSMHVVDGIAQLTGAGTRPEFRRRGVQSALLGARLTDAAKAGCDVAVVVVQPGSRSHQNAARHGFEVLYTRAVLAL</sequence>
<dbReference type="CDD" id="cd04301">
    <property type="entry name" value="NAT_SF"/>
    <property type="match status" value="1"/>
</dbReference>
<name>A0A545AIM0_9ACTN</name>
<reference evidence="2 3" key="1">
    <citation type="submission" date="2019-07" db="EMBL/GenBank/DDBJ databases">
        <title>Cryptosporangium phraense sp. nov., isolated from plant litter.</title>
        <authorList>
            <person name="Suriyachadkun C."/>
        </authorList>
    </citation>
    <scope>NUCLEOTIDE SEQUENCE [LARGE SCALE GENOMIC DNA]</scope>
    <source>
        <strain evidence="2 3">A-T 5661</strain>
    </source>
</reference>
<dbReference type="GO" id="GO:0016747">
    <property type="term" value="F:acyltransferase activity, transferring groups other than amino-acyl groups"/>
    <property type="evidence" value="ECO:0007669"/>
    <property type="project" value="InterPro"/>
</dbReference>
<keyword evidence="2" id="KW-0808">Transferase</keyword>
<accession>A0A545AIM0</accession>
<evidence type="ECO:0000259" key="1">
    <source>
        <dbReference type="PROSITE" id="PS51186"/>
    </source>
</evidence>
<dbReference type="Proteomes" id="UP000317982">
    <property type="component" value="Unassembled WGS sequence"/>
</dbReference>
<organism evidence="2 3">
    <name type="scientific">Cryptosporangium phraense</name>
    <dbReference type="NCBI Taxonomy" id="2593070"/>
    <lineage>
        <taxon>Bacteria</taxon>
        <taxon>Bacillati</taxon>
        <taxon>Actinomycetota</taxon>
        <taxon>Actinomycetes</taxon>
        <taxon>Cryptosporangiales</taxon>
        <taxon>Cryptosporangiaceae</taxon>
        <taxon>Cryptosporangium</taxon>
    </lineage>
</organism>
<protein>
    <submittedName>
        <fullName evidence="2">GNAT family N-acetyltransferase</fullName>
    </submittedName>
</protein>
<dbReference type="PROSITE" id="PS51186">
    <property type="entry name" value="GNAT"/>
    <property type="match status" value="1"/>
</dbReference>
<keyword evidence="3" id="KW-1185">Reference proteome</keyword>